<dbReference type="PANTHER" id="PTHR30413">
    <property type="entry name" value="INNER MEMBRANE TRANSPORT PERMEASE"/>
    <property type="match status" value="1"/>
</dbReference>
<keyword evidence="13" id="KW-1185">Reference proteome</keyword>
<evidence type="ECO:0000256" key="1">
    <source>
        <dbReference type="ARBA" id="ARBA00004651"/>
    </source>
</evidence>
<proteinExistence type="inferred from homology"/>
<evidence type="ECO:0000256" key="3">
    <source>
        <dbReference type="ARBA" id="ARBA00022448"/>
    </source>
</evidence>
<dbReference type="AlphaFoldDB" id="A0A1T4T7P8"/>
<evidence type="ECO:0000256" key="7">
    <source>
        <dbReference type="ARBA" id="ARBA00022989"/>
    </source>
</evidence>
<keyword evidence="8" id="KW-0625">Polysaccharide transport</keyword>
<sequence length="242" mass="27746">MVRDVMMRYGREHLGFVWVILEPMLLTTGVLIVWSLIRPSQEHGIRLIGLVITGYMPLTLWRHLTNSASLLFRRSTAMLYHRNLSLLDIFLSRQLLEFAGATAALMFVYFTLVVAGLLEPVHDFTLALAGWLMMGWLALGVSSLTVVLSEKYEIAERFIQPFQYLQLPISGTFFLVDWLPYDAQQIIWYNPTVHCYEMFRAGFFGPSIVTYYSPLYVGIWAFTLSSIGLSAIAHMRSHIRIV</sequence>
<dbReference type="EMBL" id="FUWJ01000013">
    <property type="protein sequence ID" value="SKA36261.1"/>
    <property type="molecule type" value="Genomic_DNA"/>
</dbReference>
<dbReference type="STRING" id="225324.SAMN02745126_05795"/>
<protein>
    <submittedName>
        <fullName evidence="12">Capsular polysaccharide transport system permease protein</fullName>
    </submittedName>
</protein>
<accession>A0A1T4T7P8</accession>
<dbReference type="Pfam" id="PF01061">
    <property type="entry name" value="ABC2_membrane"/>
    <property type="match status" value="1"/>
</dbReference>
<keyword evidence="9 10" id="KW-0472">Membrane</keyword>
<feature type="transmembrane region" description="Helical" evidence="10">
    <location>
        <begin position="43"/>
        <end position="64"/>
    </location>
</feature>
<comment type="subcellular location">
    <subcellularLocation>
        <location evidence="1">Cell membrane</location>
        <topology evidence="1">Multi-pass membrane protein</topology>
    </subcellularLocation>
</comment>
<evidence type="ECO:0000256" key="4">
    <source>
        <dbReference type="ARBA" id="ARBA00022475"/>
    </source>
</evidence>
<keyword evidence="4" id="KW-1003">Cell membrane</keyword>
<dbReference type="PANTHER" id="PTHR30413:SF10">
    <property type="entry name" value="CAPSULE POLYSACCHARIDE EXPORT INNER-MEMBRANE PROTEIN CTRC"/>
    <property type="match status" value="1"/>
</dbReference>
<evidence type="ECO:0000313" key="13">
    <source>
        <dbReference type="Proteomes" id="UP000190092"/>
    </source>
</evidence>
<feature type="transmembrane region" description="Helical" evidence="10">
    <location>
        <begin position="215"/>
        <end position="233"/>
    </location>
</feature>
<feature type="domain" description="ABC-2 type transporter transmembrane" evidence="11">
    <location>
        <begin position="3"/>
        <end position="204"/>
    </location>
</feature>
<dbReference type="RefSeq" id="WP_170921194.1">
    <property type="nucleotide sequence ID" value="NZ_FUWJ01000013.1"/>
</dbReference>
<evidence type="ECO:0000259" key="11">
    <source>
        <dbReference type="Pfam" id="PF01061"/>
    </source>
</evidence>
<feature type="transmembrane region" description="Helical" evidence="10">
    <location>
        <begin position="161"/>
        <end position="181"/>
    </location>
</feature>
<keyword evidence="5" id="KW-0762">Sugar transport</keyword>
<reference evidence="13" key="1">
    <citation type="submission" date="2017-02" db="EMBL/GenBank/DDBJ databases">
        <authorList>
            <person name="Varghese N."/>
            <person name="Submissions S."/>
        </authorList>
    </citation>
    <scope>NUCLEOTIDE SEQUENCE [LARGE SCALE GENOMIC DNA]</scope>
    <source>
        <strain evidence="13">ATCC 27094</strain>
    </source>
</reference>
<dbReference type="GO" id="GO:0015774">
    <property type="term" value="P:polysaccharide transport"/>
    <property type="evidence" value="ECO:0007669"/>
    <property type="project" value="UniProtKB-KW"/>
</dbReference>
<comment type="similarity">
    <text evidence="2">Belongs to the ABC-2 integral membrane protein family.</text>
</comment>
<evidence type="ECO:0000313" key="12">
    <source>
        <dbReference type="EMBL" id="SKA36261.1"/>
    </source>
</evidence>
<dbReference type="Proteomes" id="UP000190092">
    <property type="component" value="Unassembled WGS sequence"/>
</dbReference>
<evidence type="ECO:0000256" key="6">
    <source>
        <dbReference type="ARBA" id="ARBA00022692"/>
    </source>
</evidence>
<dbReference type="GO" id="GO:0043190">
    <property type="term" value="C:ATP-binding cassette (ABC) transporter complex"/>
    <property type="evidence" value="ECO:0007669"/>
    <property type="project" value="InterPro"/>
</dbReference>
<name>A0A1T4T7P8_9HYPH</name>
<evidence type="ECO:0000256" key="5">
    <source>
        <dbReference type="ARBA" id="ARBA00022597"/>
    </source>
</evidence>
<keyword evidence="6 10" id="KW-0812">Transmembrane</keyword>
<keyword evidence="3" id="KW-0813">Transport</keyword>
<feature type="transmembrane region" description="Helical" evidence="10">
    <location>
        <begin position="16"/>
        <end position="37"/>
    </location>
</feature>
<evidence type="ECO:0000256" key="8">
    <source>
        <dbReference type="ARBA" id="ARBA00023047"/>
    </source>
</evidence>
<evidence type="ECO:0000256" key="10">
    <source>
        <dbReference type="SAM" id="Phobius"/>
    </source>
</evidence>
<dbReference type="GO" id="GO:0140359">
    <property type="term" value="F:ABC-type transporter activity"/>
    <property type="evidence" value="ECO:0007669"/>
    <property type="project" value="InterPro"/>
</dbReference>
<dbReference type="PRINTS" id="PR00164">
    <property type="entry name" value="ABC2TRNSPORT"/>
</dbReference>
<dbReference type="GO" id="GO:0015920">
    <property type="term" value="P:lipopolysaccharide transport"/>
    <property type="evidence" value="ECO:0007669"/>
    <property type="project" value="TreeGrafter"/>
</dbReference>
<organism evidence="12 13">
    <name type="scientific">Enhydrobacter aerosaccus</name>
    <dbReference type="NCBI Taxonomy" id="225324"/>
    <lineage>
        <taxon>Bacteria</taxon>
        <taxon>Pseudomonadati</taxon>
        <taxon>Pseudomonadota</taxon>
        <taxon>Alphaproteobacteria</taxon>
        <taxon>Hyphomicrobiales</taxon>
        <taxon>Enhydrobacter</taxon>
    </lineage>
</organism>
<evidence type="ECO:0000256" key="9">
    <source>
        <dbReference type="ARBA" id="ARBA00023136"/>
    </source>
</evidence>
<dbReference type="InterPro" id="IPR013525">
    <property type="entry name" value="ABC2_TM"/>
</dbReference>
<evidence type="ECO:0000256" key="2">
    <source>
        <dbReference type="ARBA" id="ARBA00007783"/>
    </source>
</evidence>
<feature type="transmembrane region" description="Helical" evidence="10">
    <location>
        <begin position="124"/>
        <end position="149"/>
    </location>
</feature>
<gene>
    <name evidence="12" type="ORF">SAMN02745126_05795</name>
</gene>
<dbReference type="InterPro" id="IPR000412">
    <property type="entry name" value="ABC_2_transport"/>
</dbReference>
<feature type="transmembrane region" description="Helical" evidence="10">
    <location>
        <begin position="95"/>
        <end position="118"/>
    </location>
</feature>
<keyword evidence="7 10" id="KW-1133">Transmembrane helix</keyword>